<name>A0ABY7NXF3_9SPHN</name>
<feature type="domain" description="Glutaredoxin" evidence="9">
    <location>
        <begin position="19"/>
        <end position="71"/>
    </location>
</feature>
<keyword evidence="12" id="KW-1185">Reference proteome</keyword>
<evidence type="ECO:0000256" key="8">
    <source>
        <dbReference type="SAM" id="Phobius"/>
    </source>
</evidence>
<reference evidence="11 12" key="1">
    <citation type="submission" date="2022-12" db="EMBL/GenBank/DDBJ databases">
        <title>Sphingomonas abieness sp. nov., an endophytic bacterium isolated from Abies koreana.</title>
        <authorList>
            <person name="Jiang L."/>
            <person name="Lee J."/>
        </authorList>
    </citation>
    <scope>NUCLEOTIDE SEQUENCE [LARGE SCALE GENOMIC DNA]</scope>
    <source>
        <strain evidence="12">PAMB 00755</strain>
    </source>
</reference>
<protein>
    <recommendedName>
        <fullName evidence="4">Methylamine utilization protein MauE</fullName>
    </recommendedName>
</protein>
<organism evidence="11 12">
    <name type="scientific">Sphingomonas abietis</name>
    <dbReference type="NCBI Taxonomy" id="3012344"/>
    <lineage>
        <taxon>Bacteria</taxon>
        <taxon>Pseudomonadati</taxon>
        <taxon>Pseudomonadota</taxon>
        <taxon>Alphaproteobacteria</taxon>
        <taxon>Sphingomonadales</taxon>
        <taxon>Sphingomonadaceae</taxon>
        <taxon>Sphingomonas</taxon>
    </lineage>
</organism>
<comment type="pathway">
    <text evidence="3">One-carbon metabolism; methylamine degradation.</text>
</comment>
<dbReference type="PROSITE" id="PS51354">
    <property type="entry name" value="GLUTAREDOXIN_2"/>
    <property type="match status" value="1"/>
</dbReference>
<sequence length="250" mass="27417">MATQSARQATLYRMVMPDHVCPFGLKALHLLRRQGYAVDDHHLRTRAETDDFKAAQDVKTTPQIFIGGRRIGGYDDLRRHFGKTVRDPKATSYRPVIAVFAMTALMALAASIAAYGTPLTIRAGEWFIAFSMCVLAILKLQNVSRFSSMFLGYDLLARRWVPYATLYPFAEGLAGLLMIAGRGRWLSIPIALFIGGVGAVSVIKAVYVDRRDIRCACVGGDSNVPLGAVSLIENIMMVAMAIWMAAMPAA</sequence>
<dbReference type="SUPFAM" id="SSF52833">
    <property type="entry name" value="Thioredoxin-like"/>
    <property type="match status" value="1"/>
</dbReference>
<feature type="transmembrane region" description="Helical" evidence="8">
    <location>
        <begin position="228"/>
        <end position="246"/>
    </location>
</feature>
<evidence type="ECO:0000313" key="11">
    <source>
        <dbReference type="EMBL" id="WBO24066.1"/>
    </source>
</evidence>
<evidence type="ECO:0000256" key="6">
    <source>
        <dbReference type="ARBA" id="ARBA00022989"/>
    </source>
</evidence>
<evidence type="ECO:0000256" key="4">
    <source>
        <dbReference type="ARBA" id="ARBA00019078"/>
    </source>
</evidence>
<gene>
    <name evidence="11" type="ORF">PBT88_08135</name>
</gene>
<dbReference type="Proteomes" id="UP001210865">
    <property type="component" value="Chromosome"/>
</dbReference>
<keyword evidence="6 8" id="KW-1133">Transmembrane helix</keyword>
<evidence type="ECO:0000259" key="10">
    <source>
        <dbReference type="Pfam" id="PF07291"/>
    </source>
</evidence>
<accession>A0ABY7NXF3</accession>
<feature type="transmembrane region" description="Helical" evidence="8">
    <location>
        <begin position="123"/>
        <end position="140"/>
    </location>
</feature>
<dbReference type="InterPro" id="IPR036249">
    <property type="entry name" value="Thioredoxin-like_sf"/>
</dbReference>
<proteinExistence type="predicted"/>
<dbReference type="InterPro" id="IPR009908">
    <property type="entry name" value="Methylamine_util_MauE"/>
</dbReference>
<dbReference type="InterPro" id="IPR002109">
    <property type="entry name" value="Glutaredoxin"/>
</dbReference>
<comment type="subcellular location">
    <subcellularLocation>
        <location evidence="2">Membrane</location>
        <topology evidence="2">Multi-pass membrane protein</topology>
    </subcellularLocation>
</comment>
<dbReference type="Pfam" id="PF07291">
    <property type="entry name" value="MauE"/>
    <property type="match status" value="1"/>
</dbReference>
<feature type="domain" description="Methylamine utilisation protein MauE" evidence="10">
    <location>
        <begin position="123"/>
        <end position="245"/>
    </location>
</feature>
<evidence type="ECO:0000259" key="9">
    <source>
        <dbReference type="Pfam" id="PF00462"/>
    </source>
</evidence>
<dbReference type="Gene3D" id="3.40.30.10">
    <property type="entry name" value="Glutaredoxin"/>
    <property type="match status" value="1"/>
</dbReference>
<evidence type="ECO:0000256" key="1">
    <source>
        <dbReference type="ARBA" id="ARBA00003475"/>
    </source>
</evidence>
<evidence type="ECO:0000256" key="5">
    <source>
        <dbReference type="ARBA" id="ARBA00022692"/>
    </source>
</evidence>
<dbReference type="Pfam" id="PF00462">
    <property type="entry name" value="Glutaredoxin"/>
    <property type="match status" value="1"/>
</dbReference>
<evidence type="ECO:0000313" key="12">
    <source>
        <dbReference type="Proteomes" id="UP001210865"/>
    </source>
</evidence>
<evidence type="ECO:0000256" key="2">
    <source>
        <dbReference type="ARBA" id="ARBA00004141"/>
    </source>
</evidence>
<evidence type="ECO:0000256" key="3">
    <source>
        <dbReference type="ARBA" id="ARBA00004856"/>
    </source>
</evidence>
<feature type="transmembrane region" description="Helical" evidence="8">
    <location>
        <begin position="186"/>
        <end position="207"/>
    </location>
</feature>
<evidence type="ECO:0000256" key="7">
    <source>
        <dbReference type="ARBA" id="ARBA00023136"/>
    </source>
</evidence>
<keyword evidence="7 8" id="KW-0472">Membrane</keyword>
<dbReference type="RefSeq" id="WP_270078695.1">
    <property type="nucleotide sequence ID" value="NZ_CP115174.1"/>
</dbReference>
<comment type="function">
    <text evidence="1">May be specifically involved in the processing, transport, and/or maturation of the MADH beta-subunit.</text>
</comment>
<dbReference type="EMBL" id="CP115174">
    <property type="protein sequence ID" value="WBO24066.1"/>
    <property type="molecule type" value="Genomic_DNA"/>
</dbReference>
<feature type="transmembrane region" description="Helical" evidence="8">
    <location>
        <begin position="96"/>
        <end position="117"/>
    </location>
</feature>
<feature type="transmembrane region" description="Helical" evidence="8">
    <location>
        <begin position="160"/>
        <end position="180"/>
    </location>
</feature>
<keyword evidence="5 8" id="KW-0812">Transmembrane</keyword>